<gene>
    <name evidence="2" type="ORF">COU95_01855</name>
</gene>
<feature type="region of interest" description="Disordered" evidence="1">
    <location>
        <begin position="1"/>
        <end position="29"/>
    </location>
</feature>
<evidence type="ECO:0000256" key="1">
    <source>
        <dbReference type="SAM" id="MobiDB-lite"/>
    </source>
</evidence>
<evidence type="ECO:0000313" key="2">
    <source>
        <dbReference type="EMBL" id="PJE67543.1"/>
    </source>
</evidence>
<proteinExistence type="predicted"/>
<feature type="compositionally biased region" description="Low complexity" evidence="1">
    <location>
        <begin position="9"/>
        <end position="23"/>
    </location>
</feature>
<dbReference type="AlphaFoldDB" id="A0A2M8L3P9"/>
<organism evidence="2 3">
    <name type="scientific">Candidatus Shapirobacteria bacterium CG10_big_fil_rev_8_21_14_0_10_40_9</name>
    <dbReference type="NCBI Taxonomy" id="1974888"/>
    <lineage>
        <taxon>Bacteria</taxon>
        <taxon>Candidatus Shapironibacteriota</taxon>
    </lineage>
</organism>
<protein>
    <submittedName>
        <fullName evidence="2">Uncharacterized protein</fullName>
    </submittedName>
</protein>
<sequence length="74" mass="8332">MHHPVKNQKAPPSGAKKPASPKSWTKAGPFSWSKLLGHTKDIITNKGGFVNIQVEDKAQNWYNLKGFWPHRLVV</sequence>
<dbReference type="Proteomes" id="UP000231474">
    <property type="component" value="Unassembled WGS sequence"/>
</dbReference>
<comment type="caution">
    <text evidence="2">The sequence shown here is derived from an EMBL/GenBank/DDBJ whole genome shotgun (WGS) entry which is preliminary data.</text>
</comment>
<reference evidence="3" key="1">
    <citation type="submission" date="2017-09" db="EMBL/GenBank/DDBJ databases">
        <title>Depth-based differentiation of microbial function through sediment-hosted aquifers and enrichment of novel symbionts in the deep terrestrial subsurface.</title>
        <authorList>
            <person name="Probst A.J."/>
            <person name="Ladd B."/>
            <person name="Jarett J.K."/>
            <person name="Geller-Mcgrath D.E."/>
            <person name="Sieber C.M.K."/>
            <person name="Emerson J.B."/>
            <person name="Anantharaman K."/>
            <person name="Thomas B.C."/>
            <person name="Malmstrom R."/>
            <person name="Stieglmeier M."/>
            <person name="Klingl A."/>
            <person name="Woyke T."/>
            <person name="Ryan C.M."/>
            <person name="Banfield J.F."/>
        </authorList>
    </citation>
    <scope>NUCLEOTIDE SEQUENCE [LARGE SCALE GENOMIC DNA]</scope>
</reference>
<evidence type="ECO:0000313" key="3">
    <source>
        <dbReference type="Proteomes" id="UP000231474"/>
    </source>
</evidence>
<name>A0A2M8L3P9_9BACT</name>
<accession>A0A2M8L3P9</accession>
<dbReference type="EMBL" id="PFEK01000036">
    <property type="protein sequence ID" value="PJE67543.1"/>
    <property type="molecule type" value="Genomic_DNA"/>
</dbReference>